<dbReference type="InterPro" id="IPR027417">
    <property type="entry name" value="P-loop_NTPase"/>
</dbReference>
<accession>A0A9P9DVS0</accession>
<reference evidence="3" key="1">
    <citation type="journal article" date="2021" name="Nat. Commun.">
        <title>Genetic determinants of endophytism in the Arabidopsis root mycobiome.</title>
        <authorList>
            <person name="Mesny F."/>
            <person name="Miyauchi S."/>
            <person name="Thiergart T."/>
            <person name="Pickel B."/>
            <person name="Atanasova L."/>
            <person name="Karlsson M."/>
            <person name="Huettel B."/>
            <person name="Barry K.W."/>
            <person name="Haridas S."/>
            <person name="Chen C."/>
            <person name="Bauer D."/>
            <person name="Andreopoulos W."/>
            <person name="Pangilinan J."/>
            <person name="LaButti K."/>
            <person name="Riley R."/>
            <person name="Lipzen A."/>
            <person name="Clum A."/>
            <person name="Drula E."/>
            <person name="Henrissat B."/>
            <person name="Kohler A."/>
            <person name="Grigoriev I.V."/>
            <person name="Martin F.M."/>
            <person name="Hacquard S."/>
        </authorList>
    </citation>
    <scope>NUCLEOTIDE SEQUENCE</scope>
    <source>
        <strain evidence="3">MPI-CAGE-AT-0147</strain>
    </source>
</reference>
<dbReference type="Proteomes" id="UP000738349">
    <property type="component" value="Unassembled WGS sequence"/>
</dbReference>
<comment type="caution">
    <text evidence="3">The sequence shown here is derived from an EMBL/GenBank/DDBJ whole genome shotgun (WGS) entry which is preliminary data.</text>
</comment>
<protein>
    <submittedName>
        <fullName evidence="3">Small GTPase superfamily</fullName>
    </submittedName>
</protein>
<dbReference type="GO" id="GO:0005525">
    <property type="term" value="F:GTP binding"/>
    <property type="evidence" value="ECO:0007669"/>
    <property type="project" value="UniProtKB-KW"/>
</dbReference>
<dbReference type="SMART" id="SM00173">
    <property type="entry name" value="RAS"/>
    <property type="match status" value="1"/>
</dbReference>
<dbReference type="InterPro" id="IPR020849">
    <property type="entry name" value="Small_GTPase_Ras-type"/>
</dbReference>
<dbReference type="Pfam" id="PF00071">
    <property type="entry name" value="Ras"/>
    <property type="match status" value="1"/>
</dbReference>
<feature type="non-terminal residue" evidence="3">
    <location>
        <position position="194"/>
    </location>
</feature>
<dbReference type="PANTHER" id="PTHR24070">
    <property type="entry name" value="RAS, DI-RAS, AND RHEB FAMILY MEMBERS OF SMALL GTPASE SUPERFAMILY"/>
    <property type="match status" value="1"/>
</dbReference>
<proteinExistence type="predicted"/>
<dbReference type="PROSITE" id="PS51420">
    <property type="entry name" value="RHO"/>
    <property type="match status" value="1"/>
</dbReference>
<dbReference type="PRINTS" id="PR00449">
    <property type="entry name" value="RASTRNSFRMNG"/>
</dbReference>
<dbReference type="SUPFAM" id="SSF52540">
    <property type="entry name" value="P-loop containing nucleoside triphosphate hydrolases"/>
    <property type="match status" value="1"/>
</dbReference>
<dbReference type="OrthoDB" id="194358at2759"/>
<organism evidence="3 4">
    <name type="scientific">Dactylonectria macrodidyma</name>
    <dbReference type="NCBI Taxonomy" id="307937"/>
    <lineage>
        <taxon>Eukaryota</taxon>
        <taxon>Fungi</taxon>
        <taxon>Dikarya</taxon>
        <taxon>Ascomycota</taxon>
        <taxon>Pezizomycotina</taxon>
        <taxon>Sordariomycetes</taxon>
        <taxon>Hypocreomycetidae</taxon>
        <taxon>Hypocreales</taxon>
        <taxon>Nectriaceae</taxon>
        <taxon>Dactylonectria</taxon>
    </lineage>
</organism>
<dbReference type="GO" id="GO:0007165">
    <property type="term" value="P:signal transduction"/>
    <property type="evidence" value="ECO:0007669"/>
    <property type="project" value="InterPro"/>
</dbReference>
<keyword evidence="4" id="KW-1185">Reference proteome</keyword>
<dbReference type="PROSITE" id="PS51419">
    <property type="entry name" value="RAB"/>
    <property type="match status" value="1"/>
</dbReference>
<keyword evidence="2" id="KW-0342">GTP-binding</keyword>
<evidence type="ECO:0000313" key="3">
    <source>
        <dbReference type="EMBL" id="KAH7125939.1"/>
    </source>
</evidence>
<dbReference type="InterPro" id="IPR001806">
    <property type="entry name" value="Small_GTPase"/>
</dbReference>
<dbReference type="GO" id="GO:0003924">
    <property type="term" value="F:GTPase activity"/>
    <property type="evidence" value="ECO:0007669"/>
    <property type="project" value="InterPro"/>
</dbReference>
<dbReference type="InterPro" id="IPR005225">
    <property type="entry name" value="Small_GTP-bd"/>
</dbReference>
<gene>
    <name evidence="3" type="ORF">EDB81DRAFT_663548</name>
</gene>
<keyword evidence="1" id="KW-0547">Nucleotide-binding</keyword>
<dbReference type="SMART" id="SM00174">
    <property type="entry name" value="RHO"/>
    <property type="match status" value="1"/>
</dbReference>
<evidence type="ECO:0000256" key="1">
    <source>
        <dbReference type="ARBA" id="ARBA00022741"/>
    </source>
</evidence>
<dbReference type="EMBL" id="JAGMUV010000020">
    <property type="protein sequence ID" value="KAH7125939.1"/>
    <property type="molecule type" value="Genomic_DNA"/>
</dbReference>
<name>A0A9P9DVS0_9HYPO</name>
<dbReference type="SMART" id="SM00175">
    <property type="entry name" value="RAB"/>
    <property type="match status" value="1"/>
</dbReference>
<dbReference type="FunFam" id="3.40.50.300:FF:001447">
    <property type="entry name" value="Ras-related protein Rab-1B"/>
    <property type="match status" value="1"/>
</dbReference>
<dbReference type="PROSITE" id="PS51421">
    <property type="entry name" value="RAS"/>
    <property type="match status" value="1"/>
</dbReference>
<evidence type="ECO:0000313" key="4">
    <source>
        <dbReference type="Proteomes" id="UP000738349"/>
    </source>
</evidence>
<dbReference type="GO" id="GO:0016020">
    <property type="term" value="C:membrane"/>
    <property type="evidence" value="ECO:0007669"/>
    <property type="project" value="InterPro"/>
</dbReference>
<evidence type="ECO:0000256" key="2">
    <source>
        <dbReference type="ARBA" id="ARBA00023134"/>
    </source>
</evidence>
<dbReference type="Gene3D" id="3.40.50.300">
    <property type="entry name" value="P-loop containing nucleotide triphosphate hydrolases"/>
    <property type="match status" value="1"/>
</dbReference>
<sequence>MPRRGRATRSAKNGSGVMPLHRLVMLGDGDVGKTALIIQLCLQHFVEKYEPTIEDSYRTSVDIDGSSCMLEVLDTAGDEQYAASRDNWIQQGDAFLLVYSITSWSSFSGIKLLHDQIIRVQAASGREPSPICLIGNKRDRMREREVTRTEGLNLALALGIDYFVECSAKNNFNVEKAFFDPMRTLRVQGEITKR</sequence>
<dbReference type="AlphaFoldDB" id="A0A9P9DVS0"/>
<dbReference type="NCBIfam" id="TIGR00231">
    <property type="entry name" value="small_GTP"/>
    <property type="match status" value="1"/>
</dbReference>